<name>A0A444Z976_ARAHY</name>
<comment type="caution">
    <text evidence="1">The sequence shown here is derived from an EMBL/GenBank/DDBJ whole genome shotgun (WGS) entry which is preliminary data.</text>
</comment>
<gene>
    <name evidence="1" type="ORF">Ahy_B05g079204</name>
</gene>
<organism evidence="1 2">
    <name type="scientific">Arachis hypogaea</name>
    <name type="common">Peanut</name>
    <dbReference type="NCBI Taxonomy" id="3818"/>
    <lineage>
        <taxon>Eukaryota</taxon>
        <taxon>Viridiplantae</taxon>
        <taxon>Streptophyta</taxon>
        <taxon>Embryophyta</taxon>
        <taxon>Tracheophyta</taxon>
        <taxon>Spermatophyta</taxon>
        <taxon>Magnoliopsida</taxon>
        <taxon>eudicotyledons</taxon>
        <taxon>Gunneridae</taxon>
        <taxon>Pentapetalae</taxon>
        <taxon>rosids</taxon>
        <taxon>fabids</taxon>
        <taxon>Fabales</taxon>
        <taxon>Fabaceae</taxon>
        <taxon>Papilionoideae</taxon>
        <taxon>50 kb inversion clade</taxon>
        <taxon>dalbergioids sensu lato</taxon>
        <taxon>Dalbergieae</taxon>
        <taxon>Pterocarpus clade</taxon>
        <taxon>Arachis</taxon>
    </lineage>
</organism>
<reference evidence="1 2" key="1">
    <citation type="submission" date="2019-01" db="EMBL/GenBank/DDBJ databases">
        <title>Sequencing of cultivated peanut Arachis hypogaea provides insights into genome evolution and oil improvement.</title>
        <authorList>
            <person name="Chen X."/>
        </authorList>
    </citation>
    <scope>NUCLEOTIDE SEQUENCE [LARGE SCALE GENOMIC DNA]</scope>
    <source>
        <strain evidence="2">cv. Fuhuasheng</strain>
        <tissue evidence="1">Leaves</tissue>
    </source>
</reference>
<dbReference type="AlphaFoldDB" id="A0A444Z976"/>
<evidence type="ECO:0008006" key="3">
    <source>
        <dbReference type="Google" id="ProtNLM"/>
    </source>
</evidence>
<protein>
    <recommendedName>
        <fullName evidence="3">Aminotransferase-like plant mobile domain-containing protein</fullName>
    </recommendedName>
</protein>
<dbReference type="Proteomes" id="UP000289738">
    <property type="component" value="Chromosome B05"/>
</dbReference>
<accession>A0A444Z976</accession>
<evidence type="ECO:0000313" key="2">
    <source>
        <dbReference type="Proteomes" id="UP000289738"/>
    </source>
</evidence>
<sequence length="101" mass="11934">MTGKTDSSHEFLVENCLACFGRPPSPDDHVLEKVNFAWVRRCRGIELLDTQESIERYIWAHIFCLLTVVFPDKPTNTVNSKFLPLLRDFHRIQLYNWRQLV</sequence>
<evidence type="ECO:0000313" key="1">
    <source>
        <dbReference type="EMBL" id="RYR10729.1"/>
    </source>
</evidence>
<proteinExistence type="predicted"/>
<keyword evidence="2" id="KW-1185">Reference proteome</keyword>
<dbReference type="EMBL" id="SDMP01000015">
    <property type="protein sequence ID" value="RYR10729.1"/>
    <property type="molecule type" value="Genomic_DNA"/>
</dbReference>